<keyword evidence="5" id="KW-0547">Nucleotide-binding</keyword>
<evidence type="ECO:0000313" key="13">
    <source>
        <dbReference type="Proteomes" id="UP000542674"/>
    </source>
</evidence>
<keyword evidence="7 9" id="KW-1133">Transmembrane helix</keyword>
<keyword evidence="3" id="KW-1003">Cell membrane</keyword>
<evidence type="ECO:0000256" key="1">
    <source>
        <dbReference type="ARBA" id="ARBA00004651"/>
    </source>
</evidence>
<name>A0A7W7T258_9PSEU</name>
<dbReference type="InterPro" id="IPR036640">
    <property type="entry name" value="ABC1_TM_sf"/>
</dbReference>
<evidence type="ECO:0000256" key="4">
    <source>
        <dbReference type="ARBA" id="ARBA00022692"/>
    </source>
</evidence>
<feature type="domain" description="ABC transporter" evidence="10">
    <location>
        <begin position="318"/>
        <end position="553"/>
    </location>
</feature>
<dbReference type="SUPFAM" id="SSF52540">
    <property type="entry name" value="P-loop containing nucleoside triphosphate hydrolases"/>
    <property type="match status" value="1"/>
</dbReference>
<feature type="transmembrane region" description="Helical" evidence="9">
    <location>
        <begin position="224"/>
        <end position="245"/>
    </location>
</feature>
<dbReference type="Proteomes" id="UP000542674">
    <property type="component" value="Unassembled WGS sequence"/>
</dbReference>
<protein>
    <submittedName>
        <fullName evidence="12">ATP-binding cassette subfamily B protein</fullName>
    </submittedName>
</protein>
<dbReference type="InterPro" id="IPR017871">
    <property type="entry name" value="ABC_transporter-like_CS"/>
</dbReference>
<keyword evidence="6 12" id="KW-0067">ATP-binding</keyword>
<comment type="caution">
    <text evidence="12">The sequence shown here is derived from an EMBL/GenBank/DDBJ whole genome shotgun (WGS) entry which is preliminary data.</text>
</comment>
<keyword evidence="4 9" id="KW-0812">Transmembrane</keyword>
<dbReference type="CDD" id="cd18548">
    <property type="entry name" value="ABC_6TM_Tm287_like"/>
    <property type="match status" value="1"/>
</dbReference>
<dbReference type="PROSITE" id="PS50893">
    <property type="entry name" value="ABC_TRANSPORTER_2"/>
    <property type="match status" value="1"/>
</dbReference>
<dbReference type="InterPro" id="IPR039421">
    <property type="entry name" value="Type_1_exporter"/>
</dbReference>
<feature type="transmembrane region" description="Helical" evidence="9">
    <location>
        <begin position="141"/>
        <end position="161"/>
    </location>
</feature>
<evidence type="ECO:0000256" key="7">
    <source>
        <dbReference type="ARBA" id="ARBA00022989"/>
    </source>
</evidence>
<evidence type="ECO:0000256" key="3">
    <source>
        <dbReference type="ARBA" id="ARBA00022475"/>
    </source>
</evidence>
<keyword evidence="2" id="KW-0813">Transport</keyword>
<dbReference type="InterPro" id="IPR003439">
    <property type="entry name" value="ABC_transporter-like_ATP-bd"/>
</dbReference>
<dbReference type="SMART" id="SM00382">
    <property type="entry name" value="AAA"/>
    <property type="match status" value="1"/>
</dbReference>
<dbReference type="InterPro" id="IPR003593">
    <property type="entry name" value="AAA+_ATPase"/>
</dbReference>
<dbReference type="Gene3D" id="1.20.1560.10">
    <property type="entry name" value="ABC transporter type 1, transmembrane domain"/>
    <property type="match status" value="1"/>
</dbReference>
<dbReference type="PANTHER" id="PTHR43394">
    <property type="entry name" value="ATP-DEPENDENT PERMEASE MDL1, MITOCHONDRIAL"/>
    <property type="match status" value="1"/>
</dbReference>
<dbReference type="PANTHER" id="PTHR43394:SF1">
    <property type="entry name" value="ATP-BINDING CASSETTE SUB-FAMILY B MEMBER 10, MITOCHONDRIAL"/>
    <property type="match status" value="1"/>
</dbReference>
<feature type="transmembrane region" description="Helical" evidence="9">
    <location>
        <begin position="42"/>
        <end position="64"/>
    </location>
</feature>
<feature type="transmembrane region" description="Helical" evidence="9">
    <location>
        <begin position="251"/>
        <end position="275"/>
    </location>
</feature>
<dbReference type="EMBL" id="JACHJS010000001">
    <property type="protein sequence ID" value="MBB4965200.1"/>
    <property type="molecule type" value="Genomic_DNA"/>
</dbReference>
<dbReference type="InterPro" id="IPR011527">
    <property type="entry name" value="ABC1_TM_dom"/>
</dbReference>
<evidence type="ECO:0000259" key="11">
    <source>
        <dbReference type="PROSITE" id="PS50929"/>
    </source>
</evidence>
<dbReference type="FunFam" id="3.40.50.300:FF:000854">
    <property type="entry name" value="Multidrug ABC transporter ATP-binding protein"/>
    <property type="match status" value="1"/>
</dbReference>
<evidence type="ECO:0000313" key="12">
    <source>
        <dbReference type="EMBL" id="MBB4965200.1"/>
    </source>
</evidence>
<dbReference type="Pfam" id="PF00005">
    <property type="entry name" value="ABC_tran"/>
    <property type="match status" value="1"/>
</dbReference>
<evidence type="ECO:0000256" key="8">
    <source>
        <dbReference type="ARBA" id="ARBA00023136"/>
    </source>
</evidence>
<dbReference type="GO" id="GO:0005524">
    <property type="term" value="F:ATP binding"/>
    <property type="evidence" value="ECO:0007669"/>
    <property type="project" value="UniProtKB-KW"/>
</dbReference>
<evidence type="ECO:0000256" key="6">
    <source>
        <dbReference type="ARBA" id="ARBA00022840"/>
    </source>
</evidence>
<dbReference type="PROSITE" id="PS00211">
    <property type="entry name" value="ABC_TRANSPORTER_1"/>
    <property type="match status" value="1"/>
</dbReference>
<dbReference type="PROSITE" id="PS50929">
    <property type="entry name" value="ABC_TM1F"/>
    <property type="match status" value="1"/>
</dbReference>
<organism evidence="12 13">
    <name type="scientific">Saccharothrix violaceirubra</name>
    <dbReference type="NCBI Taxonomy" id="413306"/>
    <lineage>
        <taxon>Bacteria</taxon>
        <taxon>Bacillati</taxon>
        <taxon>Actinomycetota</taxon>
        <taxon>Actinomycetes</taxon>
        <taxon>Pseudonocardiales</taxon>
        <taxon>Pseudonocardiaceae</taxon>
        <taxon>Saccharothrix</taxon>
    </lineage>
</organism>
<dbReference type="Pfam" id="PF00664">
    <property type="entry name" value="ABC_membrane"/>
    <property type="match status" value="1"/>
</dbReference>
<dbReference type="GO" id="GO:0005886">
    <property type="term" value="C:plasma membrane"/>
    <property type="evidence" value="ECO:0007669"/>
    <property type="project" value="UniProtKB-SubCell"/>
</dbReference>
<proteinExistence type="predicted"/>
<reference evidence="12 13" key="1">
    <citation type="submission" date="2020-08" db="EMBL/GenBank/DDBJ databases">
        <title>Sequencing the genomes of 1000 actinobacteria strains.</title>
        <authorList>
            <person name="Klenk H.-P."/>
        </authorList>
    </citation>
    <scope>NUCLEOTIDE SEQUENCE [LARGE SCALE GENOMIC DNA]</scope>
    <source>
        <strain evidence="12 13">DSM 45084</strain>
    </source>
</reference>
<comment type="subcellular location">
    <subcellularLocation>
        <location evidence="1">Cell membrane</location>
        <topology evidence="1">Multi-pass membrane protein</topology>
    </subcellularLocation>
</comment>
<dbReference type="InterPro" id="IPR027417">
    <property type="entry name" value="P-loop_NTPase"/>
</dbReference>
<dbReference type="GO" id="GO:0016887">
    <property type="term" value="F:ATP hydrolysis activity"/>
    <property type="evidence" value="ECO:0007669"/>
    <property type="project" value="InterPro"/>
</dbReference>
<evidence type="ECO:0000256" key="2">
    <source>
        <dbReference type="ARBA" id="ARBA00022448"/>
    </source>
</evidence>
<dbReference type="SUPFAM" id="SSF90123">
    <property type="entry name" value="ABC transporter transmembrane region"/>
    <property type="match status" value="1"/>
</dbReference>
<evidence type="ECO:0000256" key="5">
    <source>
        <dbReference type="ARBA" id="ARBA00022741"/>
    </source>
</evidence>
<feature type="transmembrane region" description="Helical" evidence="9">
    <location>
        <begin position="111"/>
        <end position="135"/>
    </location>
</feature>
<keyword evidence="8 9" id="KW-0472">Membrane</keyword>
<dbReference type="GO" id="GO:0015421">
    <property type="term" value="F:ABC-type oligopeptide transporter activity"/>
    <property type="evidence" value="ECO:0007669"/>
    <property type="project" value="TreeGrafter"/>
</dbReference>
<dbReference type="AlphaFoldDB" id="A0A7W7T258"/>
<dbReference type="Gene3D" id="3.40.50.300">
    <property type="entry name" value="P-loop containing nucleotide triphosphate hydrolases"/>
    <property type="match status" value="1"/>
</dbReference>
<accession>A0A7W7T258</accession>
<gene>
    <name evidence="12" type="ORF">F4559_002559</name>
</gene>
<evidence type="ECO:0000259" key="10">
    <source>
        <dbReference type="PROSITE" id="PS50893"/>
    </source>
</evidence>
<evidence type="ECO:0000256" key="9">
    <source>
        <dbReference type="SAM" id="Phobius"/>
    </source>
</evidence>
<feature type="domain" description="ABC transmembrane type-1" evidence="11">
    <location>
        <begin position="2"/>
        <end position="284"/>
    </location>
</feature>
<keyword evidence="13" id="KW-1185">Reference proteome</keyword>
<sequence length="561" mass="59974">MALVLLLQLFGVVASLYLPSLNADIIDFGIAHGDTGYILSTGGWMLGVSLVQILCSVGAVYLGARTAMSVGRDLRAAVFHRVGGYSARELSAFGPSSLITRSTNDVLQIQTLVVMTFSMLVAAPIMCVAGVVMALREDAGLSWLLAVAAPGLALAIGLIMIRMVPNFRHLQVRIDAVNRVLREQLSGIRVVRAFVREPVETRRFGDANAQLTDIALRIGRLQAMIFPIVGLAFNASSVAVLWFGAYRIDAGAMQIGAMTAFLSYLMQILMAVMMATFVSTMVPRAAVCAERIGEVLDTESSVLPPDVPVTELPAKLSLEFSQAGFRYPGAADPVVTDVSFRAEPGRTTAIIGSTGAGKTTLLSLVPRLVDVTAGAVLVNGIDVREIDEDTLCARIGLVPQRPYLFTGTVASNLRYGNPDATDEELWAALEVAQARDFVEAMPDGLAAPISQGGTNVSGGQRQRLSIARALVRRPDIFVFDDSFSALDLETDARLRAALRPHTANAIVLVVAQRVSTILDADRIVVLDEGRVVGIGSHHELLDTCPTYVEIVQSQLTTEQAA</sequence>